<dbReference type="InterPro" id="IPR055346">
    <property type="entry name" value="Fe-S_cluster_assembly_SufBD"/>
</dbReference>
<feature type="domain" description="SUF system FeS cluster assembly SufBD N-terminal" evidence="3">
    <location>
        <begin position="99"/>
        <end position="173"/>
    </location>
</feature>
<gene>
    <name evidence="4" type="ORF">J2Z37_004658</name>
</gene>
<comment type="similarity">
    <text evidence="1">Belongs to the iron-sulfur cluster assembly SufBD family.</text>
</comment>
<evidence type="ECO:0000259" key="3">
    <source>
        <dbReference type="Pfam" id="PF19295"/>
    </source>
</evidence>
<dbReference type="InterPro" id="IPR037284">
    <property type="entry name" value="SUF_FeS_clus_asmbl_SufBD_sf"/>
</dbReference>
<dbReference type="InterPro" id="IPR011542">
    <property type="entry name" value="SUF_FeS_clus_asmbl_SufD"/>
</dbReference>
<dbReference type="Pfam" id="PF01458">
    <property type="entry name" value="SUFBD_core"/>
    <property type="match status" value="1"/>
</dbReference>
<proteinExistence type="inferred from homology"/>
<dbReference type="Proteomes" id="UP001519343">
    <property type="component" value="Unassembled WGS sequence"/>
</dbReference>
<evidence type="ECO:0000259" key="2">
    <source>
        <dbReference type="Pfam" id="PF01458"/>
    </source>
</evidence>
<dbReference type="InterPro" id="IPR000825">
    <property type="entry name" value="SUF_FeS_clus_asmbl_SufBD_core"/>
</dbReference>
<name>A0ABS4GWI9_9BACL</name>
<evidence type="ECO:0000313" key="5">
    <source>
        <dbReference type="Proteomes" id="UP001519343"/>
    </source>
</evidence>
<dbReference type="InterPro" id="IPR045595">
    <property type="entry name" value="SufBD_N"/>
</dbReference>
<dbReference type="EMBL" id="JAGGKT010000024">
    <property type="protein sequence ID" value="MBP1934638.1"/>
    <property type="molecule type" value="Genomic_DNA"/>
</dbReference>
<comment type="caution">
    <text evidence="4">The sequence shown here is derived from an EMBL/GenBank/DDBJ whole genome shotgun (WGS) entry which is preliminary data.</text>
</comment>
<evidence type="ECO:0000256" key="1">
    <source>
        <dbReference type="ARBA" id="ARBA00043967"/>
    </source>
</evidence>
<evidence type="ECO:0000313" key="4">
    <source>
        <dbReference type="EMBL" id="MBP1934638.1"/>
    </source>
</evidence>
<dbReference type="PANTHER" id="PTHR30508:SF1">
    <property type="entry name" value="UPF0051 PROTEIN ABCI8, CHLOROPLASTIC-RELATED"/>
    <property type="match status" value="1"/>
</dbReference>
<protein>
    <submittedName>
        <fullName evidence="4">Fe-S cluster assembly protein SufD</fullName>
    </submittedName>
</protein>
<organism evidence="4 5">
    <name type="scientific">Ammoniphilus resinae</name>
    <dbReference type="NCBI Taxonomy" id="861532"/>
    <lineage>
        <taxon>Bacteria</taxon>
        <taxon>Bacillati</taxon>
        <taxon>Bacillota</taxon>
        <taxon>Bacilli</taxon>
        <taxon>Bacillales</taxon>
        <taxon>Paenibacillaceae</taxon>
        <taxon>Aneurinibacillus group</taxon>
        <taxon>Ammoniphilus</taxon>
    </lineage>
</organism>
<dbReference type="Pfam" id="PF19295">
    <property type="entry name" value="SufBD_N"/>
    <property type="match status" value="1"/>
</dbReference>
<reference evidence="4 5" key="1">
    <citation type="submission" date="2021-03" db="EMBL/GenBank/DDBJ databases">
        <title>Genomic Encyclopedia of Type Strains, Phase IV (KMG-IV): sequencing the most valuable type-strain genomes for metagenomic binning, comparative biology and taxonomic classification.</title>
        <authorList>
            <person name="Goeker M."/>
        </authorList>
    </citation>
    <scope>NUCLEOTIDE SEQUENCE [LARGE SCALE GENOMIC DNA]</scope>
    <source>
        <strain evidence="4 5">DSM 24738</strain>
    </source>
</reference>
<dbReference type="NCBIfam" id="TIGR01981">
    <property type="entry name" value="sufD"/>
    <property type="match status" value="1"/>
</dbReference>
<accession>A0ABS4GWI9</accession>
<feature type="domain" description="SUF system FeS cluster assembly SufBD core" evidence="2">
    <location>
        <begin position="178"/>
        <end position="409"/>
    </location>
</feature>
<dbReference type="RefSeq" id="WP_209812624.1">
    <property type="nucleotide sequence ID" value="NZ_JAGGKT010000024.1"/>
</dbReference>
<keyword evidence="5" id="KW-1185">Reference proteome</keyword>
<dbReference type="PANTHER" id="PTHR30508">
    <property type="entry name" value="FES CLUSTER ASSEMBLY PROTEIN SUF"/>
    <property type="match status" value="1"/>
</dbReference>
<sequence>MSIEMKLQFDREAIIQFSKQSAEPEWMLNLRLEGYDQYQQLPLPKLDKTKIDKWNIDGVVPFRTQPSVTAIQELPEEVQKVLAAEDNVDKAVLVQKDASVVYTSLPDSLKNQGVVFTSLQDAWATHGELIQKHFMQLDSKVDSHKISALHAATWSGGVFLYVPKNVEVKVPVQAVFYASENESGLFPHVLIVTESNSSVDYIDNYMNENAQTMIQNGIVEIHVGEGSRVSFNSVRTLNNMATDYTFRHASVGKDGRIEWLLAEMNDGNTVSQNTTHLVGQGSSADSKLITIGSGSQKTDIVSKMTHTGKNSDSQMLVKGVVKDEASAILNGITFIEKGATKANGEQAEKLLMLSPKARGDANPILLIDEDDVKAGHAASAGQINPMQIFYMMSRGIPKEEAQRLIIYGFLAQVVDAIPNKEIRKVLEEAIERKVY</sequence>
<dbReference type="SUPFAM" id="SSF101960">
    <property type="entry name" value="Stabilizer of iron transporter SufD"/>
    <property type="match status" value="1"/>
</dbReference>